<sequence length="109" mass="11493">FITKIAKRKNLLSKEVLNSLSALIYCKALDTITLRELIDSNGRLIPKAPEPAWRYAGKAAQGKAAKGKAAQGKAVKGKVAIGKAAKGKATKCKAEQGKAAQPSDKGLDF</sequence>
<feature type="region of interest" description="Disordered" evidence="1">
    <location>
        <begin position="88"/>
        <end position="109"/>
    </location>
</feature>
<reference evidence="2" key="1">
    <citation type="journal article" date="2019" name="Sci. Rep.">
        <title>Draft genome of Tanacetum cinerariifolium, the natural source of mosquito coil.</title>
        <authorList>
            <person name="Yamashiro T."/>
            <person name="Shiraishi A."/>
            <person name="Satake H."/>
            <person name="Nakayama K."/>
        </authorList>
    </citation>
    <scope>NUCLEOTIDE SEQUENCE</scope>
</reference>
<evidence type="ECO:0000256" key="1">
    <source>
        <dbReference type="SAM" id="MobiDB-lite"/>
    </source>
</evidence>
<evidence type="ECO:0000313" key="2">
    <source>
        <dbReference type="EMBL" id="GEZ73087.1"/>
    </source>
</evidence>
<dbReference type="AlphaFoldDB" id="A0A699IPH9"/>
<gene>
    <name evidence="2" type="ORF">Tci_545060</name>
</gene>
<proteinExistence type="predicted"/>
<accession>A0A699IPH9</accession>
<name>A0A699IPH9_TANCI</name>
<protein>
    <submittedName>
        <fullName evidence="2">Hypothetical chloroplast RF1, plastidic</fullName>
    </submittedName>
</protein>
<comment type="caution">
    <text evidence="2">The sequence shown here is derived from an EMBL/GenBank/DDBJ whole genome shotgun (WGS) entry which is preliminary data.</text>
</comment>
<feature type="non-terminal residue" evidence="2">
    <location>
        <position position="1"/>
    </location>
</feature>
<organism evidence="2">
    <name type="scientific">Tanacetum cinerariifolium</name>
    <name type="common">Dalmatian daisy</name>
    <name type="synonym">Chrysanthemum cinerariifolium</name>
    <dbReference type="NCBI Taxonomy" id="118510"/>
    <lineage>
        <taxon>Eukaryota</taxon>
        <taxon>Viridiplantae</taxon>
        <taxon>Streptophyta</taxon>
        <taxon>Embryophyta</taxon>
        <taxon>Tracheophyta</taxon>
        <taxon>Spermatophyta</taxon>
        <taxon>Magnoliopsida</taxon>
        <taxon>eudicotyledons</taxon>
        <taxon>Gunneridae</taxon>
        <taxon>Pentapetalae</taxon>
        <taxon>asterids</taxon>
        <taxon>campanulids</taxon>
        <taxon>Asterales</taxon>
        <taxon>Asteraceae</taxon>
        <taxon>Asteroideae</taxon>
        <taxon>Anthemideae</taxon>
        <taxon>Anthemidinae</taxon>
        <taxon>Tanacetum</taxon>
    </lineage>
</organism>
<dbReference type="EMBL" id="BKCJ010315955">
    <property type="protein sequence ID" value="GEZ73087.1"/>
    <property type="molecule type" value="Genomic_DNA"/>
</dbReference>